<dbReference type="GO" id="GO:0005576">
    <property type="term" value="C:extracellular region"/>
    <property type="evidence" value="ECO:0007669"/>
    <property type="project" value="UniProtKB-SubCell"/>
</dbReference>
<dbReference type="SUPFAM" id="SSF58113">
    <property type="entry name" value="Apolipoprotein A-I"/>
    <property type="match status" value="1"/>
</dbReference>
<dbReference type="GeneID" id="103049626"/>
<dbReference type="GO" id="GO:0042157">
    <property type="term" value="P:lipoprotein metabolic process"/>
    <property type="evidence" value="ECO:0007669"/>
    <property type="project" value="InterPro"/>
</dbReference>
<protein>
    <submittedName>
        <fullName evidence="6 7">Apolipoprotein A-I</fullName>
    </submittedName>
</protein>
<dbReference type="GO" id="GO:0006869">
    <property type="term" value="P:lipid transport"/>
    <property type="evidence" value="ECO:0007669"/>
    <property type="project" value="InterPro"/>
</dbReference>
<sequence length="261" mass="29911">MPTLNVILALLFLTGAQARYFWQHDDPQQTPLERLQGMGQVYLESAKAAVKQAVDQFDSSAMAQELHLNIGEKLETLTTVLREVKEQVAPQWQEIITELNNGWQNLKQDMAKDVEGIKAQIQPLAQKLSVNVQHEIANYLRNVKSVSQELHQLAHEKLAPVAEGFRDKVRTHVDEFRKDAAPYTKELEQLFYEKVQLLQQSGLSELTKLQTELQQHVSSVHEKYSPLWQKAHKELQPLLERARSLLAIIKAPEQEIEQQSP</sequence>
<reference evidence="6 7" key="1">
    <citation type="submission" date="2025-04" db="UniProtKB">
        <authorList>
            <consortium name="RefSeq"/>
        </authorList>
    </citation>
    <scope>IDENTIFICATION</scope>
    <source>
        <tissue evidence="6 7">Liver</tissue>
    </source>
</reference>
<dbReference type="GO" id="GO:0008289">
    <property type="term" value="F:lipid binding"/>
    <property type="evidence" value="ECO:0007669"/>
    <property type="project" value="InterPro"/>
</dbReference>
<proteinExistence type="inferred from homology"/>
<comment type="similarity">
    <text evidence="2">Belongs to the apolipoprotein A1/A4/E family.</text>
</comment>
<feature type="chain" id="PRO_5044698268" evidence="4">
    <location>
        <begin position="19"/>
        <end position="261"/>
    </location>
</feature>
<dbReference type="Pfam" id="PF01442">
    <property type="entry name" value="Apolipoprotein"/>
    <property type="match status" value="1"/>
</dbReference>
<dbReference type="OMA" id="EYVAQFE"/>
<evidence type="ECO:0000256" key="1">
    <source>
        <dbReference type="ARBA" id="ARBA00004613"/>
    </source>
</evidence>
<dbReference type="AlphaFoldDB" id="A0A9F3QWE1"/>
<dbReference type="PANTHER" id="PTHR18976:SF34">
    <property type="entry name" value="LIPID-BINDING PROTEIN"/>
    <property type="match status" value="1"/>
</dbReference>
<dbReference type="CTD" id="335"/>
<organism evidence="5 7">
    <name type="scientific">Python bivittatus</name>
    <name type="common">Burmese python</name>
    <name type="synonym">Python molurus bivittatus</name>
    <dbReference type="NCBI Taxonomy" id="176946"/>
    <lineage>
        <taxon>Eukaryota</taxon>
        <taxon>Metazoa</taxon>
        <taxon>Chordata</taxon>
        <taxon>Craniata</taxon>
        <taxon>Vertebrata</taxon>
        <taxon>Euteleostomi</taxon>
        <taxon>Lepidosauria</taxon>
        <taxon>Squamata</taxon>
        <taxon>Bifurcata</taxon>
        <taxon>Unidentata</taxon>
        <taxon>Episquamata</taxon>
        <taxon>Toxicofera</taxon>
        <taxon>Serpentes</taxon>
        <taxon>Henophidia</taxon>
        <taxon>Pythonidae</taxon>
        <taxon>Python</taxon>
    </lineage>
</organism>
<comment type="subcellular location">
    <subcellularLocation>
        <location evidence="1">Secreted</location>
    </subcellularLocation>
</comment>
<dbReference type="Proteomes" id="UP000695026">
    <property type="component" value="Unplaced"/>
</dbReference>
<dbReference type="KEGG" id="pbi:103049626"/>
<gene>
    <name evidence="6 7" type="primary">APOA1</name>
</gene>
<dbReference type="RefSeq" id="XP_007422949.1">
    <property type="nucleotide sequence ID" value="XM_007422887.3"/>
</dbReference>
<dbReference type="InterPro" id="IPR050163">
    <property type="entry name" value="Apolipoprotein_A1/A4/E"/>
</dbReference>
<accession>A0A9F3QWE1</accession>
<dbReference type="InterPro" id="IPR000074">
    <property type="entry name" value="ApoA_E"/>
</dbReference>
<evidence type="ECO:0000313" key="5">
    <source>
        <dbReference type="Proteomes" id="UP000695026"/>
    </source>
</evidence>
<evidence type="ECO:0000256" key="4">
    <source>
        <dbReference type="SAM" id="SignalP"/>
    </source>
</evidence>
<dbReference type="Gene3D" id="1.20.120.20">
    <property type="entry name" value="Apolipoprotein"/>
    <property type="match status" value="1"/>
</dbReference>
<dbReference type="Gene3D" id="1.20.5.20">
    <property type="match status" value="1"/>
</dbReference>
<evidence type="ECO:0000256" key="3">
    <source>
        <dbReference type="ARBA" id="ARBA00022525"/>
    </source>
</evidence>
<feature type="signal peptide" evidence="4">
    <location>
        <begin position="1"/>
        <end position="18"/>
    </location>
</feature>
<dbReference type="RefSeq" id="XP_015747026.1">
    <property type="nucleotide sequence ID" value="XM_015891540.2"/>
</dbReference>
<keyword evidence="5" id="KW-1185">Reference proteome</keyword>
<name>A0A9F3QWE1_PYTBI</name>
<keyword evidence="3" id="KW-0964">Secreted</keyword>
<evidence type="ECO:0000313" key="7">
    <source>
        <dbReference type="RefSeq" id="XP_015747026.1"/>
    </source>
</evidence>
<keyword evidence="4" id="KW-0732">Signal</keyword>
<dbReference type="OrthoDB" id="8727817at2759"/>
<dbReference type="PANTHER" id="PTHR18976">
    <property type="entry name" value="APOLIPOPROTEIN"/>
    <property type="match status" value="1"/>
</dbReference>
<evidence type="ECO:0000313" key="6">
    <source>
        <dbReference type="RefSeq" id="XP_007422949.1"/>
    </source>
</evidence>
<evidence type="ECO:0000256" key="2">
    <source>
        <dbReference type="ARBA" id="ARBA00008788"/>
    </source>
</evidence>